<sequence>MEESFLQRLWGLHQQNQLRIPTTLLCQFLDRLLQMLFPPLAEQPIASAKELAQEASFLEKELESMLEGILHLSPAPAAQTVEQFMAELPRLHEQLIADAQFILEEDPAARHIEEVMRSYPGFYALAVYRIAHFFYQAGVPLLPRILSESAHSRTGIDIHPGAKISFPVCIDHGTGIVIGETTVIGKYVKLYQGVTLGALSVAKYMVDLKRHPTIEDHVVIYAGATILGGNTVIGSHSIIGGNVWLTDSVPPYSRLYHRAQIKVSRSEAPEDILDFSI</sequence>
<dbReference type="OrthoDB" id="9801456at2"/>
<dbReference type="CDD" id="cd03354">
    <property type="entry name" value="LbH_SAT"/>
    <property type="match status" value="1"/>
</dbReference>
<dbReference type="AlphaFoldDB" id="A0A0H4VRP6"/>
<organism evidence="4 5">
    <name type="scientific">Rufibacter radiotolerans</name>
    <dbReference type="NCBI Taxonomy" id="1379910"/>
    <lineage>
        <taxon>Bacteria</taxon>
        <taxon>Pseudomonadati</taxon>
        <taxon>Bacteroidota</taxon>
        <taxon>Cytophagia</taxon>
        <taxon>Cytophagales</taxon>
        <taxon>Hymenobacteraceae</taxon>
        <taxon>Rufibacter</taxon>
    </lineage>
</organism>
<dbReference type="PANTHER" id="PTHR42811">
    <property type="entry name" value="SERINE ACETYLTRANSFERASE"/>
    <property type="match status" value="1"/>
</dbReference>
<dbReference type="STRING" id="1379910.TH63_13830"/>
<reference evidence="4 5" key="1">
    <citation type="submission" date="2015-01" db="EMBL/GenBank/DDBJ databases">
        <title>Rufibacter sp./DG31D/ whole genome sequencing.</title>
        <authorList>
            <person name="Kim M.K."/>
            <person name="Srinivasan S."/>
            <person name="Lee J.-J."/>
        </authorList>
    </citation>
    <scope>NUCLEOTIDE SEQUENCE [LARGE SCALE GENOMIC DNA]</scope>
    <source>
        <strain evidence="4 5">DG31D</strain>
    </source>
</reference>
<accession>A0A0H4VRP6</accession>
<dbReference type="EMBL" id="CP010777">
    <property type="protein sequence ID" value="AKQ46459.1"/>
    <property type="molecule type" value="Genomic_DNA"/>
</dbReference>
<evidence type="ECO:0000256" key="1">
    <source>
        <dbReference type="ARBA" id="ARBA00022605"/>
    </source>
</evidence>
<dbReference type="Gene3D" id="1.10.3130.10">
    <property type="entry name" value="serine acetyltransferase, domain 1"/>
    <property type="match status" value="1"/>
</dbReference>
<evidence type="ECO:0000313" key="4">
    <source>
        <dbReference type="EMBL" id="AKQ46459.1"/>
    </source>
</evidence>
<evidence type="ECO:0000256" key="3">
    <source>
        <dbReference type="ARBA" id="ARBA00023315"/>
    </source>
</evidence>
<dbReference type="KEGG" id="ruf:TH63_13830"/>
<keyword evidence="5" id="KW-1185">Reference proteome</keyword>
<proteinExistence type="predicted"/>
<keyword evidence="3" id="KW-0012">Acyltransferase</keyword>
<protein>
    <submittedName>
        <fullName evidence="4">Serine acetyltransferase</fullName>
    </submittedName>
</protein>
<gene>
    <name evidence="4" type="ORF">TH63_13830</name>
</gene>
<dbReference type="GO" id="GO:0016746">
    <property type="term" value="F:acyltransferase activity"/>
    <property type="evidence" value="ECO:0007669"/>
    <property type="project" value="UniProtKB-KW"/>
</dbReference>
<dbReference type="InterPro" id="IPR011004">
    <property type="entry name" value="Trimer_LpxA-like_sf"/>
</dbReference>
<dbReference type="InterPro" id="IPR045304">
    <property type="entry name" value="LbH_SAT"/>
</dbReference>
<keyword evidence="2 4" id="KW-0808">Transferase</keyword>
<dbReference type="Proteomes" id="UP000036458">
    <property type="component" value="Chromosome"/>
</dbReference>
<dbReference type="PATRIC" id="fig|1379910.4.peg.3006"/>
<dbReference type="InterPro" id="IPR042122">
    <property type="entry name" value="Ser_AcTrfase_N_sf"/>
</dbReference>
<dbReference type="Gene3D" id="2.160.10.10">
    <property type="entry name" value="Hexapeptide repeat proteins"/>
    <property type="match status" value="1"/>
</dbReference>
<name>A0A0H4VRP6_9BACT</name>
<dbReference type="GO" id="GO:0008652">
    <property type="term" value="P:amino acid biosynthetic process"/>
    <property type="evidence" value="ECO:0007669"/>
    <property type="project" value="UniProtKB-KW"/>
</dbReference>
<evidence type="ECO:0000313" key="5">
    <source>
        <dbReference type="Proteomes" id="UP000036458"/>
    </source>
</evidence>
<dbReference type="RefSeq" id="WP_048921454.1">
    <property type="nucleotide sequence ID" value="NZ_CP010777.1"/>
</dbReference>
<dbReference type="SUPFAM" id="SSF51161">
    <property type="entry name" value="Trimeric LpxA-like enzymes"/>
    <property type="match status" value="1"/>
</dbReference>
<evidence type="ECO:0000256" key="2">
    <source>
        <dbReference type="ARBA" id="ARBA00022679"/>
    </source>
</evidence>
<keyword evidence="1" id="KW-0028">Amino-acid biosynthesis</keyword>